<keyword evidence="7" id="KW-1185">Reference proteome</keyword>
<dbReference type="Pfam" id="PF13442">
    <property type="entry name" value="Cytochrome_CBB3"/>
    <property type="match status" value="1"/>
</dbReference>
<dbReference type="SUPFAM" id="SSF46626">
    <property type="entry name" value="Cytochrome c"/>
    <property type="match status" value="1"/>
</dbReference>
<name>A0ABW2L0J6_9BACT</name>
<sequence>MKYFFLAYAIVIVLFVGLMPIRGAKRAETPLRLFPDMDDQDKVMGQAHDDFFADGSGSRHPVTGTHPLGFQPDGKTELGGIPVYEFGGGTGYYYTGGIDDYYSNGMPEELGLNAENVQAFLNRGQERYNINCMPCHGASGDGMGIATSFGVPGVANLTLDNYGQASYPDGRMFDVISNGKGNMGGYKHNLSIRDRWAVVAYVRAMQVARKAPLSDASIKAAFDAHQAANPAQAQ</sequence>
<evidence type="ECO:0000313" key="6">
    <source>
        <dbReference type="EMBL" id="MFC7335864.1"/>
    </source>
</evidence>
<dbReference type="InterPro" id="IPR009056">
    <property type="entry name" value="Cyt_c-like_dom"/>
</dbReference>
<proteinExistence type="predicted"/>
<dbReference type="PANTHER" id="PTHR40394">
    <property type="entry name" value="LIPOPROTEIN-RELATED"/>
    <property type="match status" value="1"/>
</dbReference>
<dbReference type="PANTHER" id="PTHR40394:SF2">
    <property type="entry name" value="QUINOL:CYTOCHROME C OXIDOREDUCTASE MEMBRANE PROTEIN"/>
    <property type="match status" value="1"/>
</dbReference>
<accession>A0ABW2L0J6</accession>
<dbReference type="InterPro" id="IPR036909">
    <property type="entry name" value="Cyt_c-like_dom_sf"/>
</dbReference>
<dbReference type="EMBL" id="JBHTBS010000001">
    <property type="protein sequence ID" value="MFC7335864.1"/>
    <property type="molecule type" value="Genomic_DNA"/>
</dbReference>
<evidence type="ECO:0000259" key="5">
    <source>
        <dbReference type="PROSITE" id="PS51007"/>
    </source>
</evidence>
<dbReference type="Gene3D" id="1.10.760.10">
    <property type="entry name" value="Cytochrome c-like domain"/>
    <property type="match status" value="1"/>
</dbReference>
<reference evidence="7" key="1">
    <citation type="journal article" date="2019" name="Int. J. Syst. Evol. Microbiol.">
        <title>The Global Catalogue of Microorganisms (GCM) 10K type strain sequencing project: providing services to taxonomists for standard genome sequencing and annotation.</title>
        <authorList>
            <consortium name="The Broad Institute Genomics Platform"/>
            <consortium name="The Broad Institute Genome Sequencing Center for Infectious Disease"/>
            <person name="Wu L."/>
            <person name="Ma J."/>
        </authorList>
    </citation>
    <scope>NUCLEOTIDE SEQUENCE [LARGE SCALE GENOMIC DNA]</scope>
    <source>
        <strain evidence="7">CGMCC 4.1467</strain>
    </source>
</reference>
<evidence type="ECO:0000256" key="1">
    <source>
        <dbReference type="ARBA" id="ARBA00022617"/>
    </source>
</evidence>
<dbReference type="Proteomes" id="UP001596472">
    <property type="component" value="Unassembled WGS sequence"/>
</dbReference>
<evidence type="ECO:0000256" key="3">
    <source>
        <dbReference type="ARBA" id="ARBA00023004"/>
    </source>
</evidence>
<evidence type="ECO:0000256" key="2">
    <source>
        <dbReference type="ARBA" id="ARBA00022723"/>
    </source>
</evidence>
<keyword evidence="2 4" id="KW-0479">Metal-binding</keyword>
<comment type="caution">
    <text evidence="6">The sequence shown here is derived from an EMBL/GenBank/DDBJ whole genome shotgun (WGS) entry which is preliminary data.</text>
</comment>
<protein>
    <submittedName>
        <fullName evidence="6">C-type cytochrome</fullName>
    </submittedName>
</protein>
<keyword evidence="1 4" id="KW-0349">Heme</keyword>
<evidence type="ECO:0000313" key="7">
    <source>
        <dbReference type="Proteomes" id="UP001596472"/>
    </source>
</evidence>
<dbReference type="PROSITE" id="PS51007">
    <property type="entry name" value="CYTC"/>
    <property type="match status" value="1"/>
</dbReference>
<gene>
    <name evidence="6" type="ORF">ACFQY0_01640</name>
</gene>
<feature type="domain" description="Cytochrome c" evidence="5">
    <location>
        <begin position="119"/>
        <end position="206"/>
    </location>
</feature>
<organism evidence="6 7">
    <name type="scientific">Haloferula chungangensis</name>
    <dbReference type="NCBI Taxonomy" id="1048331"/>
    <lineage>
        <taxon>Bacteria</taxon>
        <taxon>Pseudomonadati</taxon>
        <taxon>Verrucomicrobiota</taxon>
        <taxon>Verrucomicrobiia</taxon>
        <taxon>Verrucomicrobiales</taxon>
        <taxon>Verrucomicrobiaceae</taxon>
        <taxon>Haloferula</taxon>
    </lineage>
</organism>
<keyword evidence="3 4" id="KW-0408">Iron</keyword>
<dbReference type="RefSeq" id="WP_379708398.1">
    <property type="nucleotide sequence ID" value="NZ_JBHTBS010000001.1"/>
</dbReference>
<evidence type="ECO:0000256" key="4">
    <source>
        <dbReference type="PROSITE-ProRule" id="PRU00433"/>
    </source>
</evidence>